<feature type="region of interest" description="Disordered" evidence="1">
    <location>
        <begin position="72"/>
        <end position="144"/>
    </location>
</feature>
<accession>A0A5S6Q894</accession>
<proteinExistence type="predicted"/>
<dbReference type="AlphaFoldDB" id="A0A5S6Q894"/>
<dbReference type="WBParaSite" id="TMUE_1000003345.1">
    <property type="protein sequence ID" value="TMUE_1000003345.1"/>
    <property type="gene ID" value="WBGene00298688"/>
</dbReference>
<sequence length="144" mass="15593">MQIDKTCPLSTWTTCSPGSSNGAACLPTVAQLGPEPCTQGTRPTRYVSLMSSSTQRNIRDARTGRADEETQFKLTFPGNGPSASRIRRGNKISAPSDQAEAKQEELRLSLPPPTVGRLGAGARLRHGHFVRPKSVPSDRGHRRN</sequence>
<evidence type="ECO:0000256" key="1">
    <source>
        <dbReference type="SAM" id="MobiDB-lite"/>
    </source>
</evidence>
<evidence type="ECO:0000313" key="3">
    <source>
        <dbReference type="WBParaSite" id="TMUE_1000003345.1"/>
    </source>
</evidence>
<dbReference type="Proteomes" id="UP000046395">
    <property type="component" value="Unassembled WGS sequence"/>
</dbReference>
<protein>
    <submittedName>
        <fullName evidence="3">Uncharacterized protein</fullName>
    </submittedName>
</protein>
<organism evidence="2 3">
    <name type="scientific">Trichuris muris</name>
    <name type="common">Mouse whipworm</name>
    <dbReference type="NCBI Taxonomy" id="70415"/>
    <lineage>
        <taxon>Eukaryota</taxon>
        <taxon>Metazoa</taxon>
        <taxon>Ecdysozoa</taxon>
        <taxon>Nematoda</taxon>
        <taxon>Enoplea</taxon>
        <taxon>Dorylaimia</taxon>
        <taxon>Trichinellida</taxon>
        <taxon>Trichuridae</taxon>
        <taxon>Trichuris</taxon>
    </lineage>
</organism>
<evidence type="ECO:0000313" key="2">
    <source>
        <dbReference type="Proteomes" id="UP000046395"/>
    </source>
</evidence>
<reference evidence="3" key="1">
    <citation type="submission" date="2019-12" db="UniProtKB">
        <authorList>
            <consortium name="WormBaseParasite"/>
        </authorList>
    </citation>
    <scope>IDENTIFICATION</scope>
</reference>
<name>A0A5S6Q894_TRIMR</name>
<keyword evidence="2" id="KW-1185">Reference proteome</keyword>